<evidence type="ECO:0000256" key="1">
    <source>
        <dbReference type="SAM" id="MobiDB-lite"/>
    </source>
</evidence>
<dbReference type="Pfam" id="PF21023">
    <property type="entry name" value="DENR_N"/>
    <property type="match status" value="1"/>
</dbReference>
<dbReference type="SUPFAM" id="SSF55159">
    <property type="entry name" value="eIF1-like"/>
    <property type="match status" value="1"/>
</dbReference>
<dbReference type="PANTHER" id="PTHR12789:SF0">
    <property type="entry name" value="DENSITY-REGULATED PROTEIN"/>
    <property type="match status" value="1"/>
</dbReference>
<keyword evidence="4" id="KW-1185">Reference proteome</keyword>
<dbReference type="OrthoDB" id="277199at2759"/>
<dbReference type="InterPro" id="IPR048517">
    <property type="entry name" value="DENR_N"/>
</dbReference>
<comment type="caution">
    <text evidence="3">The sequence shown here is derived from an EMBL/GenBank/DDBJ whole genome shotgun (WGS) entry which is preliminary data.</text>
</comment>
<name>A0A8J5D1E5_CHIOP</name>
<reference evidence="3" key="1">
    <citation type="submission" date="2020-07" db="EMBL/GenBank/DDBJ databases">
        <title>The High-quality genome of the commercially important snow crab, Chionoecetes opilio.</title>
        <authorList>
            <person name="Jeong J.-H."/>
            <person name="Ryu S."/>
        </authorList>
    </citation>
    <scope>NUCLEOTIDE SEQUENCE</scope>
    <source>
        <strain evidence="3">MADBK_172401_WGS</strain>
        <tissue evidence="3">Digestive gland</tissue>
    </source>
</reference>
<dbReference type="GO" id="GO:0003729">
    <property type="term" value="F:mRNA binding"/>
    <property type="evidence" value="ECO:0007669"/>
    <property type="project" value="TreeGrafter"/>
</dbReference>
<evidence type="ECO:0000259" key="2">
    <source>
        <dbReference type="Pfam" id="PF21023"/>
    </source>
</evidence>
<dbReference type="GO" id="GO:0003743">
    <property type="term" value="F:translation initiation factor activity"/>
    <property type="evidence" value="ECO:0007669"/>
    <property type="project" value="InterPro"/>
</dbReference>
<sequence length="140" mass="15478">MGEVKLFGITPLPGVQYPLSVPYCGNCTMPIEYCEYYPGYDKCKQWLEKNLPDLFEKLMNESGVSGGGVGVGEEGAAEEDKKRQKRGGKGMVKKKKVQEGPRKVTVFVAPRGKKRNTVIMGLKTFGTFASLDLKILSPRQ</sequence>
<feature type="domain" description="DENR N-terminal" evidence="2">
    <location>
        <begin position="21"/>
        <end position="57"/>
    </location>
</feature>
<dbReference type="EMBL" id="JACEEZ010001480">
    <property type="protein sequence ID" value="KAG0729169.1"/>
    <property type="molecule type" value="Genomic_DNA"/>
</dbReference>
<dbReference type="InterPro" id="IPR036877">
    <property type="entry name" value="SUI1_dom_sf"/>
</dbReference>
<gene>
    <name evidence="3" type="primary">DENR_0</name>
    <name evidence="3" type="ORF">GWK47_030919</name>
</gene>
<dbReference type="PANTHER" id="PTHR12789">
    <property type="entry name" value="DENSITY-REGULATED PROTEIN HOMOLOG"/>
    <property type="match status" value="1"/>
</dbReference>
<feature type="region of interest" description="Disordered" evidence="1">
    <location>
        <begin position="65"/>
        <end position="97"/>
    </location>
</feature>
<evidence type="ECO:0000313" key="4">
    <source>
        <dbReference type="Proteomes" id="UP000770661"/>
    </source>
</evidence>
<dbReference type="InterPro" id="IPR050318">
    <property type="entry name" value="DENR/SUI1_TIF"/>
</dbReference>
<dbReference type="GO" id="GO:0002188">
    <property type="term" value="P:translation reinitiation"/>
    <property type="evidence" value="ECO:0007669"/>
    <property type="project" value="TreeGrafter"/>
</dbReference>
<accession>A0A8J5D1E5</accession>
<organism evidence="3 4">
    <name type="scientific">Chionoecetes opilio</name>
    <name type="common">Atlantic snow crab</name>
    <name type="synonym">Cancer opilio</name>
    <dbReference type="NCBI Taxonomy" id="41210"/>
    <lineage>
        <taxon>Eukaryota</taxon>
        <taxon>Metazoa</taxon>
        <taxon>Ecdysozoa</taxon>
        <taxon>Arthropoda</taxon>
        <taxon>Crustacea</taxon>
        <taxon>Multicrustacea</taxon>
        <taxon>Malacostraca</taxon>
        <taxon>Eumalacostraca</taxon>
        <taxon>Eucarida</taxon>
        <taxon>Decapoda</taxon>
        <taxon>Pleocyemata</taxon>
        <taxon>Brachyura</taxon>
        <taxon>Eubrachyura</taxon>
        <taxon>Majoidea</taxon>
        <taxon>Majidae</taxon>
        <taxon>Chionoecetes</taxon>
    </lineage>
</organism>
<dbReference type="AlphaFoldDB" id="A0A8J5D1E5"/>
<protein>
    <submittedName>
        <fullName evidence="3">Density-regulated protein</fullName>
    </submittedName>
</protein>
<feature type="compositionally biased region" description="Basic residues" evidence="1">
    <location>
        <begin position="83"/>
        <end position="96"/>
    </location>
</feature>
<proteinExistence type="predicted"/>
<dbReference type="GO" id="GO:0001731">
    <property type="term" value="P:formation of translation preinitiation complex"/>
    <property type="evidence" value="ECO:0007669"/>
    <property type="project" value="TreeGrafter"/>
</dbReference>
<dbReference type="Proteomes" id="UP000770661">
    <property type="component" value="Unassembled WGS sequence"/>
</dbReference>
<evidence type="ECO:0000313" key="3">
    <source>
        <dbReference type="EMBL" id="KAG0729169.1"/>
    </source>
</evidence>